<evidence type="ECO:0000313" key="1">
    <source>
        <dbReference type="EMBL" id="VWC05483.1"/>
    </source>
</evidence>
<gene>
    <name evidence="1" type="ORF">BLA6863_05082</name>
</gene>
<dbReference type="EMBL" id="CABVPY010000038">
    <property type="protein sequence ID" value="VWC05483.1"/>
    <property type="molecule type" value="Genomic_DNA"/>
</dbReference>
<organism evidence="1 2">
    <name type="scientific">Burkholderia lata (strain ATCC 17760 / DSM 23089 / LMG 22485 / NCIMB 9086 / R18194 / 383)</name>
    <dbReference type="NCBI Taxonomy" id="482957"/>
    <lineage>
        <taxon>Bacteria</taxon>
        <taxon>Pseudomonadati</taxon>
        <taxon>Pseudomonadota</taxon>
        <taxon>Betaproteobacteria</taxon>
        <taxon>Burkholderiales</taxon>
        <taxon>Burkholderiaceae</taxon>
        <taxon>Burkholderia</taxon>
        <taxon>Burkholderia cepacia complex</taxon>
    </lineage>
</organism>
<reference evidence="1 2" key="1">
    <citation type="submission" date="2019-09" db="EMBL/GenBank/DDBJ databases">
        <authorList>
            <person name="Depoorter E."/>
        </authorList>
    </citation>
    <scope>NUCLEOTIDE SEQUENCE [LARGE SCALE GENOMIC DNA]</scope>
    <source>
        <strain evidence="1">LMG 6863</strain>
    </source>
</reference>
<evidence type="ECO:0000313" key="2">
    <source>
        <dbReference type="Proteomes" id="UP000494170"/>
    </source>
</evidence>
<dbReference type="Proteomes" id="UP000494170">
    <property type="component" value="Unassembled WGS sequence"/>
</dbReference>
<sequence>MRAGLFLLACAARRSSHARYRSIRVRGIGIASARTVWVATSPLLEGKGDLYCENCDVAMRDNTPTPTETGVRDYAVDPAQAARLWNLSAELTGINAFA</sequence>
<dbReference type="AlphaFoldDB" id="A0A6P2PGA6"/>
<proteinExistence type="predicted"/>
<dbReference type="RefSeq" id="WP_174944219.1">
    <property type="nucleotide sequence ID" value="NZ_CABVPY010000038.1"/>
</dbReference>
<name>A0A6P2PGA6_BURL3</name>
<accession>A0A6P2PGA6</accession>
<protein>
    <submittedName>
        <fullName evidence="1">Oxidoreductase</fullName>
    </submittedName>
</protein>